<dbReference type="AlphaFoldDB" id="A0AA90NU08"/>
<organism evidence="1 2">
    <name type="scientific">Peribacillus simplex</name>
    <dbReference type="NCBI Taxonomy" id="1478"/>
    <lineage>
        <taxon>Bacteria</taxon>
        <taxon>Bacillati</taxon>
        <taxon>Bacillota</taxon>
        <taxon>Bacilli</taxon>
        <taxon>Bacillales</taxon>
        <taxon>Bacillaceae</taxon>
        <taxon>Peribacillus</taxon>
    </lineage>
</organism>
<evidence type="ECO:0000313" key="2">
    <source>
        <dbReference type="Proteomes" id="UP001178277"/>
    </source>
</evidence>
<dbReference type="EMBL" id="JAUUTP010000011">
    <property type="protein sequence ID" value="MDP1419253.1"/>
    <property type="molecule type" value="Genomic_DNA"/>
</dbReference>
<dbReference type="RefSeq" id="WP_305160538.1">
    <property type="nucleotide sequence ID" value="NZ_JAUUTP010000011.1"/>
</dbReference>
<protein>
    <submittedName>
        <fullName evidence="1">Uncharacterized protein</fullName>
    </submittedName>
</protein>
<proteinExistence type="predicted"/>
<name>A0AA90NU08_9BACI</name>
<sequence>MEETTQRKKLYVHVPTKIVRNEEIFLNNEEFAMYARLCFLHFRNPKDKGNILKLDHRTLMNFLKITDTRTFKKRINHLHSLDLIKNRVEKVPTKGKINIVFNDSIAEGRTFTKLSASIFTYFNNDQIDTYAFRQIFYYKSRINKNLDGNGHDYCFSGFESMTKRFRISKSKVEEANKQLKKAKLLKIVKHKLEPTHEYIDDELQYDRYNNHYFVADILH</sequence>
<accession>A0AA90NU08</accession>
<dbReference type="Proteomes" id="UP001178277">
    <property type="component" value="Unassembled WGS sequence"/>
</dbReference>
<gene>
    <name evidence="1" type="ORF">Q8G35_12610</name>
</gene>
<reference evidence="1" key="1">
    <citation type="submission" date="2023-07" db="EMBL/GenBank/DDBJ databases">
        <title>Murine gut Bacillus species.</title>
        <authorList>
            <person name="Gutman E."/>
            <person name="Hashuel R."/>
            <person name="Litvak Y."/>
        </authorList>
    </citation>
    <scope>NUCLEOTIDE SEQUENCE</scope>
    <source>
        <strain evidence="1">RU283</strain>
    </source>
</reference>
<evidence type="ECO:0000313" key="1">
    <source>
        <dbReference type="EMBL" id="MDP1419253.1"/>
    </source>
</evidence>
<comment type="caution">
    <text evidence="1">The sequence shown here is derived from an EMBL/GenBank/DDBJ whole genome shotgun (WGS) entry which is preliminary data.</text>
</comment>